<evidence type="ECO:0000313" key="3">
    <source>
        <dbReference type="Proteomes" id="UP000228593"/>
    </source>
</evidence>
<dbReference type="RefSeq" id="WP_099915999.1">
    <property type="nucleotide sequence ID" value="NZ_BMHS01000002.1"/>
</dbReference>
<evidence type="ECO:0008006" key="4">
    <source>
        <dbReference type="Google" id="ProtNLM"/>
    </source>
</evidence>
<dbReference type="EMBL" id="PDOB01000014">
    <property type="protein sequence ID" value="PIL39764.1"/>
    <property type="molecule type" value="Genomic_DNA"/>
</dbReference>
<comment type="caution">
    <text evidence="2">The sequence shown here is derived from an EMBL/GenBank/DDBJ whole genome shotgun (WGS) entry which is preliminary data.</text>
</comment>
<feature type="chain" id="PRO_5013782279" description="TolB amino-terminal domain-containing protein" evidence="1">
    <location>
        <begin position="24"/>
        <end position="281"/>
    </location>
</feature>
<dbReference type="AlphaFoldDB" id="A0A2G8T180"/>
<organism evidence="2 3">
    <name type="scientific">Massilia psychrophila</name>
    <dbReference type="NCBI Taxonomy" id="1603353"/>
    <lineage>
        <taxon>Bacteria</taxon>
        <taxon>Pseudomonadati</taxon>
        <taxon>Pseudomonadota</taxon>
        <taxon>Betaproteobacteria</taxon>
        <taxon>Burkholderiales</taxon>
        <taxon>Oxalobacteraceae</taxon>
        <taxon>Telluria group</taxon>
        <taxon>Massilia</taxon>
    </lineage>
</organism>
<keyword evidence="1" id="KW-0732">Signal</keyword>
<accession>A0A2G8T180</accession>
<gene>
    <name evidence="2" type="ORF">CR103_10785</name>
</gene>
<feature type="signal peptide" evidence="1">
    <location>
        <begin position="1"/>
        <end position="23"/>
    </location>
</feature>
<evidence type="ECO:0000256" key="1">
    <source>
        <dbReference type="SAM" id="SignalP"/>
    </source>
</evidence>
<reference evidence="2 3" key="1">
    <citation type="submission" date="2017-10" db="EMBL/GenBank/DDBJ databases">
        <title>Massilia psychrophilum sp. nov., a novel purple-pigmented bacterium isolated from Tianshan glacier, Xinjiang Municipality, China.</title>
        <authorList>
            <person name="Wang H."/>
        </authorList>
    </citation>
    <scope>NUCLEOTIDE SEQUENCE [LARGE SCALE GENOMIC DNA]</scope>
    <source>
        <strain evidence="2 3">JCM 30813</strain>
    </source>
</reference>
<dbReference type="Proteomes" id="UP000228593">
    <property type="component" value="Unassembled WGS sequence"/>
</dbReference>
<sequence length="281" mass="29880">MLMSPPAAAAAAAAAVLAPSAHALLKSVARAPAKVPAADVRDALARILAGVGFVKAHRTSRLLQFLVEKRLANAVRDINEYTIGIEVFERDPATFSPGEDPVVRVQVGRLREKLKLYYAAVAPRPEIVFAIPTGSYMPVIERSRGGGEASEPGGLLAITPLACIAEDDACAACAAFTRGLGEELTHRLFLQFGNKVVAPGFSSARQPGAAVPALARAGHVLEGSVRFDGELIRLSIRLVGASDGAIAWSQQFDRCRAFTIALQEELGYFVCAAVKRHFQHD</sequence>
<protein>
    <recommendedName>
        <fullName evidence="4">TolB amino-terminal domain-containing protein</fullName>
    </recommendedName>
</protein>
<evidence type="ECO:0000313" key="2">
    <source>
        <dbReference type="EMBL" id="PIL39764.1"/>
    </source>
</evidence>
<keyword evidence="3" id="KW-1185">Reference proteome</keyword>
<proteinExistence type="predicted"/>
<name>A0A2G8T180_9BURK</name>